<evidence type="ECO:0000256" key="7">
    <source>
        <dbReference type="ARBA" id="ARBA00023136"/>
    </source>
</evidence>
<evidence type="ECO:0000256" key="5">
    <source>
        <dbReference type="ARBA" id="ARBA00023053"/>
    </source>
</evidence>
<dbReference type="InterPro" id="IPR006153">
    <property type="entry name" value="Cation/H_exchanger_TM"/>
</dbReference>
<evidence type="ECO:0000313" key="12">
    <source>
        <dbReference type="RefSeq" id="XP_006819591.1"/>
    </source>
</evidence>
<gene>
    <name evidence="12" type="primary">LOC102805163</name>
</gene>
<protein>
    <submittedName>
        <fullName evidence="12">Na(+)/H(+) exchanger protein 2-like</fullName>
    </submittedName>
</protein>
<reference evidence="12" key="1">
    <citation type="submission" date="2025-08" db="UniProtKB">
        <authorList>
            <consortium name="RefSeq"/>
        </authorList>
    </citation>
    <scope>IDENTIFICATION</scope>
    <source>
        <tissue evidence="12">Testes</tissue>
    </source>
</reference>
<dbReference type="RefSeq" id="XP_006819591.1">
    <property type="nucleotide sequence ID" value="XM_006819528.1"/>
</dbReference>
<evidence type="ECO:0000256" key="9">
    <source>
        <dbReference type="SAM" id="Phobius"/>
    </source>
</evidence>
<proteinExistence type="predicted"/>
<keyword evidence="5" id="KW-0915">Sodium</keyword>
<dbReference type="PANTHER" id="PTHR10110:SF126">
    <property type="entry name" value="NA(+)_H(+) EXCHANGER PROTEIN 7"/>
    <property type="match status" value="1"/>
</dbReference>
<keyword evidence="6" id="KW-0406">Ion transport</keyword>
<organism evidence="11 12">
    <name type="scientific">Saccoglossus kowalevskii</name>
    <name type="common">Acorn worm</name>
    <dbReference type="NCBI Taxonomy" id="10224"/>
    <lineage>
        <taxon>Eukaryota</taxon>
        <taxon>Metazoa</taxon>
        <taxon>Hemichordata</taxon>
        <taxon>Enteropneusta</taxon>
        <taxon>Harrimaniidae</taxon>
        <taxon>Saccoglossus</taxon>
    </lineage>
</organism>
<dbReference type="Pfam" id="PF00999">
    <property type="entry name" value="Na_H_Exchanger"/>
    <property type="match status" value="1"/>
</dbReference>
<evidence type="ECO:0000256" key="3">
    <source>
        <dbReference type="ARBA" id="ARBA00022692"/>
    </source>
</evidence>
<keyword evidence="2" id="KW-0813">Transport</keyword>
<evidence type="ECO:0000259" key="10">
    <source>
        <dbReference type="Pfam" id="PF00999"/>
    </source>
</evidence>
<feature type="transmembrane region" description="Helical" evidence="9">
    <location>
        <begin position="29"/>
        <end position="51"/>
    </location>
</feature>
<dbReference type="Proteomes" id="UP000694865">
    <property type="component" value="Unplaced"/>
</dbReference>
<dbReference type="GeneID" id="102805163"/>
<keyword evidence="7 9" id="KW-0472">Membrane</keyword>
<keyword evidence="8" id="KW-0739">Sodium transport</keyword>
<evidence type="ECO:0000256" key="2">
    <source>
        <dbReference type="ARBA" id="ARBA00022448"/>
    </source>
</evidence>
<evidence type="ECO:0000256" key="8">
    <source>
        <dbReference type="ARBA" id="ARBA00023201"/>
    </source>
</evidence>
<sequence length="169" mass="19310">MLAATSESVIFMFLGLVLWSSEHVWNSGFVFLTIGFCLLFRFIVVLVLTFFVNKIEQIRIIDLVEQFIMAYGGLRGAVCFSLVILLDEQKIPLKNLMVTTTLAVIIFTVFVQGITIKPLVKCMRVELAKNHKVTMLEECNKNVVDFVMAGLEEINGHKGHNYIRVRYFQ</sequence>
<evidence type="ECO:0000256" key="6">
    <source>
        <dbReference type="ARBA" id="ARBA00023065"/>
    </source>
</evidence>
<evidence type="ECO:0000256" key="4">
    <source>
        <dbReference type="ARBA" id="ARBA00022989"/>
    </source>
</evidence>
<evidence type="ECO:0000256" key="1">
    <source>
        <dbReference type="ARBA" id="ARBA00004141"/>
    </source>
</evidence>
<dbReference type="PANTHER" id="PTHR10110">
    <property type="entry name" value="SODIUM/HYDROGEN EXCHANGER"/>
    <property type="match status" value="1"/>
</dbReference>
<keyword evidence="11" id="KW-1185">Reference proteome</keyword>
<accession>A0ABM0MHV0</accession>
<comment type="subcellular location">
    <subcellularLocation>
        <location evidence="1">Membrane</location>
        <topology evidence="1">Multi-pass membrane protein</topology>
    </subcellularLocation>
</comment>
<name>A0ABM0MHV0_SACKO</name>
<keyword evidence="3 9" id="KW-0812">Transmembrane</keyword>
<keyword evidence="4 9" id="KW-1133">Transmembrane helix</keyword>
<feature type="domain" description="Cation/H+ exchanger transmembrane" evidence="10">
    <location>
        <begin position="6"/>
        <end position="121"/>
    </location>
</feature>
<feature type="transmembrane region" description="Helical" evidence="9">
    <location>
        <begin position="63"/>
        <end position="84"/>
    </location>
</feature>
<dbReference type="InterPro" id="IPR018422">
    <property type="entry name" value="Cation/H_exchanger_CPA1"/>
</dbReference>
<evidence type="ECO:0000313" key="11">
    <source>
        <dbReference type="Proteomes" id="UP000694865"/>
    </source>
</evidence>
<feature type="transmembrane region" description="Helical" evidence="9">
    <location>
        <begin position="96"/>
        <end position="116"/>
    </location>
</feature>